<proteinExistence type="predicted"/>
<sequence length="332" mass="37358">MRTQLVEFACDTVADEMKVRRSSSLLSGLQVVTPTFIEEWQLDEEVDTTPFLTQILKTAAQTEHGKLHNKIKKPEKICQVITRQLLYQSSNRCLAFQAEFGLFLWATGSARQTIDALFRCGLSICYDGVLNLVESLATHCMRRAVLMSNLPHSFNYDNLNISTSIFVEQRGGAGPAKVQSGTFGILYKLRNAHPEHMLIAPIMKRFKASKGIEFNRDIKPSLDHLSAFHDQLVIVIIHSLLAAVDGFSNLVKDPRLQHTARRPIPAGYTTDGAPVRATTIPEATVRDNLLYHDDILRAQDIDPWSRRDIFQLGFGLFHLCLAICPIRRPTMS</sequence>
<evidence type="ECO:0000313" key="2">
    <source>
        <dbReference type="Proteomes" id="UP001221757"/>
    </source>
</evidence>
<comment type="caution">
    <text evidence="1">The sequence shown here is derived from an EMBL/GenBank/DDBJ whole genome shotgun (WGS) entry which is preliminary data.</text>
</comment>
<dbReference type="Proteomes" id="UP001221757">
    <property type="component" value="Unassembled WGS sequence"/>
</dbReference>
<dbReference type="EMBL" id="JARKIE010000001">
    <property type="protein sequence ID" value="KAJ7710652.1"/>
    <property type="molecule type" value="Genomic_DNA"/>
</dbReference>
<organism evidence="1 2">
    <name type="scientific">Mycena rosella</name>
    <name type="common">Pink bonnet</name>
    <name type="synonym">Agaricus rosellus</name>
    <dbReference type="NCBI Taxonomy" id="1033263"/>
    <lineage>
        <taxon>Eukaryota</taxon>
        <taxon>Fungi</taxon>
        <taxon>Dikarya</taxon>
        <taxon>Basidiomycota</taxon>
        <taxon>Agaricomycotina</taxon>
        <taxon>Agaricomycetes</taxon>
        <taxon>Agaricomycetidae</taxon>
        <taxon>Agaricales</taxon>
        <taxon>Marasmiineae</taxon>
        <taxon>Mycenaceae</taxon>
        <taxon>Mycena</taxon>
    </lineage>
</organism>
<evidence type="ECO:0000313" key="1">
    <source>
        <dbReference type="EMBL" id="KAJ7710652.1"/>
    </source>
</evidence>
<gene>
    <name evidence="1" type="ORF">B0H17DRAFT_914317</name>
</gene>
<name>A0AAD7H2G3_MYCRO</name>
<protein>
    <submittedName>
        <fullName evidence="1">Uncharacterized protein</fullName>
    </submittedName>
</protein>
<accession>A0AAD7H2G3</accession>
<reference evidence="1" key="1">
    <citation type="submission" date="2023-03" db="EMBL/GenBank/DDBJ databases">
        <title>Massive genome expansion in bonnet fungi (Mycena s.s.) driven by repeated elements and novel gene families across ecological guilds.</title>
        <authorList>
            <consortium name="Lawrence Berkeley National Laboratory"/>
            <person name="Harder C.B."/>
            <person name="Miyauchi S."/>
            <person name="Viragh M."/>
            <person name="Kuo A."/>
            <person name="Thoen E."/>
            <person name="Andreopoulos B."/>
            <person name="Lu D."/>
            <person name="Skrede I."/>
            <person name="Drula E."/>
            <person name="Henrissat B."/>
            <person name="Morin E."/>
            <person name="Kohler A."/>
            <person name="Barry K."/>
            <person name="LaButti K."/>
            <person name="Morin E."/>
            <person name="Salamov A."/>
            <person name="Lipzen A."/>
            <person name="Mereny Z."/>
            <person name="Hegedus B."/>
            <person name="Baldrian P."/>
            <person name="Stursova M."/>
            <person name="Weitz H."/>
            <person name="Taylor A."/>
            <person name="Grigoriev I.V."/>
            <person name="Nagy L.G."/>
            <person name="Martin F."/>
            <person name="Kauserud H."/>
        </authorList>
    </citation>
    <scope>NUCLEOTIDE SEQUENCE</scope>
    <source>
        <strain evidence="1">CBHHK067</strain>
    </source>
</reference>
<keyword evidence="2" id="KW-1185">Reference proteome</keyword>
<dbReference type="AlphaFoldDB" id="A0AAD7H2G3"/>